<name>A0A0P5T5G0_9CRUS</name>
<dbReference type="SUPFAM" id="SSF54197">
    <property type="entry name" value="HIT-like"/>
    <property type="match status" value="2"/>
</dbReference>
<dbReference type="Gene3D" id="3.30.428.10">
    <property type="entry name" value="HIT-like"/>
    <property type="match status" value="2"/>
</dbReference>
<dbReference type="Pfam" id="PF01087">
    <property type="entry name" value="GalP_UDP_transf"/>
    <property type="match status" value="1"/>
</dbReference>
<comment type="similarity">
    <text evidence="4 11">Belongs to the galactose-1-phosphate uridylyltransferase type 1 family.</text>
</comment>
<dbReference type="GO" id="GO:0008108">
    <property type="term" value="F:UDP-glucose:hexose-1-phosphate uridylyltransferase activity"/>
    <property type="evidence" value="ECO:0007669"/>
    <property type="project" value="UniProtKB-EC"/>
</dbReference>
<dbReference type="InterPro" id="IPR005850">
    <property type="entry name" value="GalP_Utransf_C"/>
</dbReference>
<evidence type="ECO:0000256" key="5">
    <source>
        <dbReference type="ARBA" id="ARBA00022679"/>
    </source>
</evidence>
<evidence type="ECO:0000256" key="3">
    <source>
        <dbReference type="ARBA" id="ARBA00004947"/>
    </source>
</evidence>
<comment type="cofactor">
    <cofactor evidence="2">
        <name>Zn(2+)</name>
        <dbReference type="ChEBI" id="CHEBI:29105"/>
    </cofactor>
</comment>
<dbReference type="GO" id="GO:0005737">
    <property type="term" value="C:cytoplasm"/>
    <property type="evidence" value="ECO:0007669"/>
    <property type="project" value="TreeGrafter"/>
</dbReference>
<evidence type="ECO:0000256" key="9">
    <source>
        <dbReference type="ARBA" id="ARBA00023144"/>
    </source>
</evidence>
<dbReference type="NCBIfam" id="TIGR00209">
    <property type="entry name" value="galT_1"/>
    <property type="match status" value="1"/>
</dbReference>
<evidence type="ECO:0000256" key="7">
    <source>
        <dbReference type="ARBA" id="ARBA00022723"/>
    </source>
</evidence>
<keyword evidence="5 11" id="KW-0808">Transferase</keyword>
<evidence type="ECO:0000256" key="11">
    <source>
        <dbReference type="RuleBase" id="RU000506"/>
    </source>
</evidence>
<keyword evidence="10 11" id="KW-0119">Carbohydrate metabolism</keyword>
<keyword evidence="8" id="KW-0862">Zinc</keyword>
<keyword evidence="6 11" id="KW-0548">Nucleotidyltransferase</keyword>
<organism evidence="12">
    <name type="scientific">Daphnia magna</name>
    <dbReference type="NCBI Taxonomy" id="35525"/>
    <lineage>
        <taxon>Eukaryota</taxon>
        <taxon>Metazoa</taxon>
        <taxon>Ecdysozoa</taxon>
        <taxon>Arthropoda</taxon>
        <taxon>Crustacea</taxon>
        <taxon>Branchiopoda</taxon>
        <taxon>Diplostraca</taxon>
        <taxon>Cladocera</taxon>
        <taxon>Anomopoda</taxon>
        <taxon>Daphniidae</taxon>
        <taxon>Daphnia</taxon>
    </lineage>
</organism>
<dbReference type="CDD" id="cd00608">
    <property type="entry name" value="GalT"/>
    <property type="match status" value="1"/>
</dbReference>
<evidence type="ECO:0000313" key="12">
    <source>
        <dbReference type="EMBL" id="JAL54071.1"/>
    </source>
</evidence>
<dbReference type="FunFam" id="3.30.428.10:FF:000001">
    <property type="entry name" value="Galactose-1-phosphate uridylyltransferase"/>
    <property type="match status" value="1"/>
</dbReference>
<dbReference type="OrthoDB" id="418412at2759"/>
<dbReference type="EMBL" id="GDIQ01097655">
    <property type="protein sequence ID" value="JAL54071.1"/>
    <property type="molecule type" value="Transcribed_RNA"/>
</dbReference>
<dbReference type="Pfam" id="PF02744">
    <property type="entry name" value="GalP_UDP_tr_C"/>
    <property type="match status" value="1"/>
</dbReference>
<dbReference type="AlphaFoldDB" id="A0A0P5T5G0"/>
<evidence type="ECO:0000256" key="4">
    <source>
        <dbReference type="ARBA" id="ARBA00010951"/>
    </source>
</evidence>
<dbReference type="InterPro" id="IPR036265">
    <property type="entry name" value="HIT-like_sf"/>
</dbReference>
<dbReference type="GO" id="GO:0008270">
    <property type="term" value="F:zinc ion binding"/>
    <property type="evidence" value="ECO:0007669"/>
    <property type="project" value="InterPro"/>
</dbReference>
<dbReference type="PANTHER" id="PTHR11943">
    <property type="entry name" value="GALACTOSE-1-PHOSPHATE URIDYLYLTRANSFERASE"/>
    <property type="match status" value="1"/>
</dbReference>
<keyword evidence="9 11" id="KW-0299">Galactose metabolism</keyword>
<dbReference type="PANTHER" id="PTHR11943:SF1">
    <property type="entry name" value="GALACTOSE-1-PHOSPHATE URIDYLYLTRANSFERASE"/>
    <property type="match status" value="1"/>
</dbReference>
<dbReference type="NCBIfam" id="NF008724">
    <property type="entry name" value="PRK11720.1"/>
    <property type="match status" value="1"/>
</dbReference>
<dbReference type="InterPro" id="IPR019779">
    <property type="entry name" value="GalP_UDPtransf1_His-AS"/>
</dbReference>
<keyword evidence="7 11" id="KW-0479">Metal-binding</keyword>
<proteinExistence type="inferred from homology"/>
<dbReference type="InterPro" id="IPR005849">
    <property type="entry name" value="GalP_Utransf_N"/>
</dbReference>
<sequence>MTRQVPLAGSNLNSSSLVWLALLASGISGNRAGKSFSNTKVESYCAFISPIPPFDPSNPLCPGVKRPNGEINAQYDSTFVFENDFPALLPDIPEASNASQTNEELFKFEPARGTCRVMCFHPRSDLTVPLMSIEEIKAIIHEWIKQGVELGDKYDWVQIFENKGAIMGCSNPHPHCQIWASSFMPNEPRIKDLYQREYYETHSRPLLLDYVNAELKKQERIVVQNSHWIVVVPWWATWPFETLLVPLRHVIRMCDLTSEEIDSLAEIMKRLTIKYDNLFRTSFPYSMGWHGAPTGRKAHSNNQHWQLHAMYYPPLLRSSTVKKFMVGYEMLGQAQRDLTAEQAAHKLVSQPEVHYKADENVK</sequence>
<comment type="catalytic activity">
    <reaction evidence="1 11">
        <text>alpha-D-galactose 1-phosphate + UDP-alpha-D-glucose = alpha-D-glucose 1-phosphate + UDP-alpha-D-galactose</text>
        <dbReference type="Rhea" id="RHEA:13989"/>
        <dbReference type="ChEBI" id="CHEBI:58336"/>
        <dbReference type="ChEBI" id="CHEBI:58601"/>
        <dbReference type="ChEBI" id="CHEBI:58885"/>
        <dbReference type="ChEBI" id="CHEBI:66914"/>
        <dbReference type="EC" id="2.7.7.12"/>
    </reaction>
</comment>
<dbReference type="InterPro" id="IPR001937">
    <property type="entry name" value="GalP_UDPtransf1"/>
</dbReference>
<protein>
    <recommendedName>
        <fullName evidence="11">Galactose-1-phosphate uridylyltransferase</fullName>
        <ecNumber evidence="11">2.7.7.12</ecNumber>
    </recommendedName>
</protein>
<dbReference type="EC" id="2.7.7.12" evidence="11"/>
<dbReference type="PIRSF" id="PIRSF000808">
    <property type="entry name" value="GalT"/>
    <property type="match status" value="1"/>
</dbReference>
<dbReference type="PROSITE" id="PS00117">
    <property type="entry name" value="GAL_P_UDP_TRANSF_I"/>
    <property type="match status" value="1"/>
</dbReference>
<comment type="pathway">
    <text evidence="3 11">Carbohydrate metabolism; galactose metabolism.</text>
</comment>
<evidence type="ECO:0000256" key="8">
    <source>
        <dbReference type="ARBA" id="ARBA00022833"/>
    </source>
</evidence>
<evidence type="ECO:0000256" key="6">
    <source>
        <dbReference type="ARBA" id="ARBA00022695"/>
    </source>
</evidence>
<reference evidence="12" key="1">
    <citation type="submission" date="2015-10" db="EMBL/GenBank/DDBJ databases">
        <title>EvidentialGene: Evidence-directed Construction of Complete mRNA Transcriptomes without Genomes.</title>
        <authorList>
            <person name="Gilbert D.G."/>
        </authorList>
    </citation>
    <scope>NUCLEOTIDE SEQUENCE</scope>
</reference>
<evidence type="ECO:0000256" key="10">
    <source>
        <dbReference type="ARBA" id="ARBA00023277"/>
    </source>
</evidence>
<dbReference type="UniPathway" id="UPA00214"/>
<evidence type="ECO:0000256" key="2">
    <source>
        <dbReference type="ARBA" id="ARBA00001947"/>
    </source>
</evidence>
<dbReference type="FunFam" id="3.30.428.10:FF:000002">
    <property type="entry name" value="Galactose-1-phosphate uridylyltransferase"/>
    <property type="match status" value="1"/>
</dbReference>
<accession>A0A0P5T5G0</accession>
<evidence type="ECO:0000256" key="1">
    <source>
        <dbReference type="ARBA" id="ARBA00001107"/>
    </source>
</evidence>
<dbReference type="GO" id="GO:0033499">
    <property type="term" value="P:galactose catabolic process via UDP-galactose, Leloir pathway"/>
    <property type="evidence" value="ECO:0007669"/>
    <property type="project" value="TreeGrafter"/>
</dbReference>